<dbReference type="GO" id="GO:0032049">
    <property type="term" value="P:cardiolipin biosynthetic process"/>
    <property type="evidence" value="ECO:0007669"/>
    <property type="project" value="UniProtKB-ARBA"/>
</dbReference>
<feature type="domain" description="PLD phosphodiesterase" evidence="7">
    <location>
        <begin position="239"/>
        <end position="266"/>
    </location>
</feature>
<gene>
    <name evidence="8" type="ORF">HMPREF0179_03495</name>
</gene>
<dbReference type="STRING" id="563192.HMPREF0179_03495"/>
<dbReference type="OrthoDB" id="9762009at2"/>
<dbReference type="GO" id="GO:0008808">
    <property type="term" value="F:cardiolipin synthase activity"/>
    <property type="evidence" value="ECO:0007669"/>
    <property type="project" value="TreeGrafter"/>
</dbReference>
<keyword evidence="4 6" id="KW-1133">Transmembrane helix</keyword>
<reference evidence="8 9" key="1">
    <citation type="submission" date="2010-10" db="EMBL/GenBank/DDBJ databases">
        <authorList>
            <consortium name="The Broad Institute Genome Sequencing Platform"/>
            <person name="Ward D."/>
            <person name="Earl A."/>
            <person name="Feldgarden M."/>
            <person name="Young S.K."/>
            <person name="Gargeya S."/>
            <person name="Zeng Q."/>
            <person name="Alvarado L."/>
            <person name="Berlin A."/>
            <person name="Bochicchio J."/>
            <person name="Chapman S.B."/>
            <person name="Chen Z."/>
            <person name="Freedman E."/>
            <person name="Gellesch M."/>
            <person name="Goldberg J."/>
            <person name="Griggs A."/>
            <person name="Gujja S."/>
            <person name="Heilman E."/>
            <person name="Heiman D."/>
            <person name="Howarth C."/>
            <person name="Mehta T."/>
            <person name="Neiman D."/>
            <person name="Pearson M."/>
            <person name="Roberts A."/>
            <person name="Saif S."/>
            <person name="Shea T."/>
            <person name="Shenoy N."/>
            <person name="Sisk P."/>
            <person name="Stolte C."/>
            <person name="Sykes S."/>
            <person name="White J."/>
            <person name="Yandava C."/>
            <person name="Allen-Vercoe E."/>
            <person name="Sibley C."/>
            <person name="Ambrose C.E."/>
            <person name="Strauss J."/>
            <person name="Daigneault M."/>
            <person name="Haas B."/>
            <person name="Nusbaum C."/>
            <person name="Birren B."/>
        </authorList>
    </citation>
    <scope>NUCLEOTIDE SEQUENCE [LARGE SCALE GENOMIC DNA]</scope>
    <source>
        <strain evidence="8 9">3_1_6</strain>
    </source>
</reference>
<evidence type="ECO:0000256" key="4">
    <source>
        <dbReference type="ARBA" id="ARBA00022989"/>
    </source>
</evidence>
<evidence type="ECO:0000256" key="1">
    <source>
        <dbReference type="ARBA" id="ARBA00004651"/>
    </source>
</evidence>
<evidence type="ECO:0000256" key="6">
    <source>
        <dbReference type="SAM" id="Phobius"/>
    </source>
</evidence>
<dbReference type="Proteomes" id="UP000006034">
    <property type="component" value="Unassembled WGS sequence"/>
</dbReference>
<dbReference type="GO" id="GO:0005886">
    <property type="term" value="C:plasma membrane"/>
    <property type="evidence" value="ECO:0007669"/>
    <property type="project" value="UniProtKB-SubCell"/>
</dbReference>
<evidence type="ECO:0000256" key="5">
    <source>
        <dbReference type="ARBA" id="ARBA00023136"/>
    </source>
</evidence>
<protein>
    <submittedName>
        <fullName evidence="8">Cardiolipin synthase</fullName>
    </submittedName>
</protein>
<keyword evidence="5 6" id="KW-0472">Membrane</keyword>
<feature type="domain" description="PLD phosphodiesterase" evidence="7">
    <location>
        <begin position="418"/>
        <end position="440"/>
    </location>
</feature>
<dbReference type="EMBL" id="ADCP02000001">
    <property type="protein sequence ID" value="EFV42729.1"/>
    <property type="molecule type" value="Genomic_DNA"/>
</dbReference>
<dbReference type="RefSeq" id="WP_005030400.1">
    <property type="nucleotide sequence ID" value="NZ_KE150238.1"/>
</dbReference>
<keyword evidence="3 6" id="KW-0812">Transmembrane</keyword>
<dbReference type="Gene3D" id="3.30.870.10">
    <property type="entry name" value="Endonuclease Chain A"/>
    <property type="match status" value="2"/>
</dbReference>
<dbReference type="Pfam" id="PF13091">
    <property type="entry name" value="PLDc_2"/>
    <property type="match status" value="2"/>
</dbReference>
<feature type="transmembrane region" description="Helical" evidence="6">
    <location>
        <begin position="52"/>
        <end position="74"/>
    </location>
</feature>
<proteinExistence type="predicted"/>
<comment type="caution">
    <text evidence="8">The sequence shown here is derived from an EMBL/GenBank/DDBJ whole genome shotgun (WGS) entry which is preliminary data.</text>
</comment>
<dbReference type="Pfam" id="PF13396">
    <property type="entry name" value="PLDc_N"/>
    <property type="match status" value="1"/>
</dbReference>
<keyword evidence="2" id="KW-1003">Cell membrane</keyword>
<evidence type="ECO:0000313" key="8">
    <source>
        <dbReference type="EMBL" id="EFV42729.1"/>
    </source>
</evidence>
<evidence type="ECO:0000313" key="9">
    <source>
        <dbReference type="Proteomes" id="UP000006034"/>
    </source>
</evidence>
<dbReference type="PANTHER" id="PTHR21248:SF22">
    <property type="entry name" value="PHOSPHOLIPASE D"/>
    <property type="match status" value="1"/>
</dbReference>
<name>E5YBC2_BILW3</name>
<dbReference type="GeneID" id="78084985"/>
<dbReference type="InterPro" id="IPR027379">
    <property type="entry name" value="CLS_N"/>
</dbReference>
<dbReference type="SMART" id="SM00155">
    <property type="entry name" value="PLDc"/>
    <property type="match status" value="2"/>
</dbReference>
<reference evidence="8 9" key="2">
    <citation type="submission" date="2013-04" db="EMBL/GenBank/DDBJ databases">
        <title>The Genome Sequence of Bilophila wadsworthia 3_1_6.</title>
        <authorList>
            <consortium name="The Broad Institute Genomics Platform"/>
            <person name="Earl A."/>
            <person name="Ward D."/>
            <person name="Feldgarden M."/>
            <person name="Gevers D."/>
            <person name="Sibley C."/>
            <person name="Strauss J."/>
            <person name="Allen-Vercoe E."/>
            <person name="Walker B."/>
            <person name="Young S."/>
            <person name="Zeng Q."/>
            <person name="Gargeya S."/>
            <person name="Fitzgerald M."/>
            <person name="Haas B."/>
            <person name="Abouelleil A."/>
            <person name="Allen A.W."/>
            <person name="Alvarado L."/>
            <person name="Arachchi H.M."/>
            <person name="Berlin A.M."/>
            <person name="Chapman S.B."/>
            <person name="Gainer-Dewar J."/>
            <person name="Goldberg J."/>
            <person name="Griggs A."/>
            <person name="Gujja S."/>
            <person name="Hansen M."/>
            <person name="Howarth C."/>
            <person name="Imamovic A."/>
            <person name="Ireland A."/>
            <person name="Larimer J."/>
            <person name="McCowan C."/>
            <person name="Murphy C."/>
            <person name="Pearson M."/>
            <person name="Poon T.W."/>
            <person name="Priest M."/>
            <person name="Roberts A."/>
            <person name="Saif S."/>
            <person name="Shea T."/>
            <person name="Sisk P."/>
            <person name="Sykes S."/>
            <person name="Wortman J."/>
            <person name="Nusbaum C."/>
            <person name="Birren B."/>
        </authorList>
    </citation>
    <scope>NUCLEOTIDE SEQUENCE [LARGE SCALE GENOMIC DNA]</scope>
    <source>
        <strain evidence="8 9">3_1_6</strain>
    </source>
</reference>
<dbReference type="eggNOG" id="COG1502">
    <property type="taxonomic scope" value="Bacteria"/>
</dbReference>
<dbReference type="InterPro" id="IPR001736">
    <property type="entry name" value="PLipase_D/transphosphatidylase"/>
</dbReference>
<evidence type="ECO:0000259" key="7">
    <source>
        <dbReference type="PROSITE" id="PS50035"/>
    </source>
</evidence>
<dbReference type="SUPFAM" id="SSF56024">
    <property type="entry name" value="Phospholipase D/nuclease"/>
    <property type="match status" value="2"/>
</dbReference>
<dbReference type="HOGENOM" id="CLU_038053_1_0_7"/>
<sequence length="497" mass="55493">MLYISLLLALLAVACLIFVPNTVILLSFVAIMHGFAVYSACHALLHKRDSRAALGWIAIILFMPPVGLPLYWLFGIARIDSQAVRLMEKAAQKVMGGLVDLHGKSLTEKPEGFIDKDEVPHAWHYLVNPGSSITGRCMLEGNDLTVLHNGEAAYPVMLKAISEAKERVFLSSFIFGYDEVGKSFAAALRAAAERGCDVRLLMDGVGSFHLWPSWRKRLGPDVKLAYFLPPRLIPPQFSINLRTHRKVLICDSETGFTGGMNISQNHLANLKRRSRVQDVHFRCLGPIAQQLEIAFLMDWSFATGDHANFTVHPVKKQGSSLCRILMDGPGTPEDTILDLVCAQISAARHSVRIMSPYFLPPHRLHGELVSAVLRGVDVSVILPGENNHRLVDWAMRHQMPMLADRGVKIYRQPPPFAHTKLLLIDGEYTLLGSANLDPRSLNLNFELVMEVLDLRLAEQLSAFYDEVRSRSVSVPTTYPALPYRLRNAASWIFSPYL</sequence>
<evidence type="ECO:0000256" key="3">
    <source>
        <dbReference type="ARBA" id="ARBA00022692"/>
    </source>
</evidence>
<dbReference type="InterPro" id="IPR025202">
    <property type="entry name" value="PLD-like_dom"/>
</dbReference>
<dbReference type="AlphaFoldDB" id="E5YBC2"/>
<dbReference type="PANTHER" id="PTHR21248">
    <property type="entry name" value="CARDIOLIPIN SYNTHASE"/>
    <property type="match status" value="1"/>
</dbReference>
<feature type="transmembrane region" description="Helical" evidence="6">
    <location>
        <begin position="24"/>
        <end position="45"/>
    </location>
</feature>
<organism evidence="8 9">
    <name type="scientific">Bilophila wadsworthia (strain 3_1_6)</name>
    <dbReference type="NCBI Taxonomy" id="563192"/>
    <lineage>
        <taxon>Bacteria</taxon>
        <taxon>Pseudomonadati</taxon>
        <taxon>Thermodesulfobacteriota</taxon>
        <taxon>Desulfovibrionia</taxon>
        <taxon>Desulfovibrionales</taxon>
        <taxon>Desulfovibrionaceae</taxon>
        <taxon>Bilophila</taxon>
    </lineage>
</organism>
<dbReference type="PROSITE" id="PS50035">
    <property type="entry name" value="PLD"/>
    <property type="match status" value="2"/>
</dbReference>
<evidence type="ECO:0000256" key="2">
    <source>
        <dbReference type="ARBA" id="ARBA00022475"/>
    </source>
</evidence>
<keyword evidence="9" id="KW-1185">Reference proteome</keyword>
<comment type="subcellular location">
    <subcellularLocation>
        <location evidence="1">Cell membrane</location>
        <topology evidence="1">Multi-pass membrane protein</topology>
    </subcellularLocation>
</comment>
<accession>E5YBC2</accession>